<dbReference type="RefSeq" id="WP_176233359.1">
    <property type="nucleotide sequence ID" value="NZ_BLRY01000044.1"/>
</dbReference>
<dbReference type="PANTHER" id="PTHR41878">
    <property type="entry name" value="LEXA REPRESSOR-RELATED"/>
    <property type="match status" value="1"/>
</dbReference>
<dbReference type="Proteomes" id="UP000591948">
    <property type="component" value="Unassembled WGS sequence"/>
</dbReference>
<gene>
    <name evidence="2" type="ORF">HKBW3S33_00972</name>
</gene>
<dbReference type="InterPro" id="IPR012912">
    <property type="entry name" value="Plasmid_pRiA4b_Orf3-like"/>
</dbReference>
<dbReference type="PANTHER" id="PTHR41878:SF1">
    <property type="entry name" value="TNPR PROTEIN"/>
    <property type="match status" value="1"/>
</dbReference>
<name>A0A6V8P6H8_9ACTN</name>
<evidence type="ECO:0000313" key="2">
    <source>
        <dbReference type="EMBL" id="GFP27560.1"/>
    </source>
</evidence>
<proteinExistence type="predicted"/>
<keyword evidence="3" id="KW-1185">Reference proteome</keyword>
<dbReference type="EMBL" id="BLRY01000044">
    <property type="protein sequence ID" value="GFP27560.1"/>
    <property type="molecule type" value="Genomic_DNA"/>
</dbReference>
<comment type="caution">
    <text evidence="2">The sequence shown here is derived from an EMBL/GenBank/DDBJ whole genome shotgun (WGS) entry which is preliminary data.</text>
</comment>
<accession>A0A6V8P6H8</accession>
<dbReference type="Gene3D" id="3.10.290.30">
    <property type="entry name" value="MM3350-like"/>
    <property type="match status" value="1"/>
</dbReference>
<evidence type="ECO:0000313" key="3">
    <source>
        <dbReference type="Proteomes" id="UP000591948"/>
    </source>
</evidence>
<dbReference type="AlphaFoldDB" id="A0A6V8P6H8"/>
<dbReference type="SUPFAM" id="SSF159941">
    <property type="entry name" value="MM3350-like"/>
    <property type="match status" value="1"/>
</dbReference>
<evidence type="ECO:0000259" key="1">
    <source>
        <dbReference type="Pfam" id="PF07929"/>
    </source>
</evidence>
<feature type="domain" description="Plasmid pRiA4b Orf3-like" evidence="1">
    <location>
        <begin position="7"/>
        <end position="185"/>
    </location>
</feature>
<protein>
    <recommendedName>
        <fullName evidence="1">Plasmid pRiA4b Orf3-like domain-containing protein</fullName>
    </recommendedName>
</protein>
<organism evidence="2 3">
    <name type="scientific">Candidatus Hakubella thermalkaliphila</name>
    <dbReference type="NCBI Taxonomy" id="2754717"/>
    <lineage>
        <taxon>Bacteria</taxon>
        <taxon>Bacillati</taxon>
        <taxon>Actinomycetota</taxon>
        <taxon>Actinomycetota incertae sedis</taxon>
        <taxon>Candidatus Hakubellales</taxon>
        <taxon>Candidatus Hakubellaceae</taxon>
        <taxon>Candidatus Hakubella</taxon>
    </lineage>
</organism>
<dbReference type="InterPro" id="IPR024047">
    <property type="entry name" value="MM3350-like_sf"/>
</dbReference>
<reference evidence="2 3" key="1">
    <citation type="journal article" date="2020" name="Front. Microbiol.">
        <title>Single-cell genomics of novel Actinobacteria with the Wood-Ljungdahl pathway discovered in a serpentinizing system.</title>
        <authorList>
            <person name="Merino N."/>
            <person name="Kawai M."/>
            <person name="Boyd E.S."/>
            <person name="Colman D.R."/>
            <person name="McGlynn S.E."/>
            <person name="Nealson K.H."/>
            <person name="Kurokawa K."/>
            <person name="Hongoh Y."/>
        </authorList>
    </citation>
    <scope>NUCLEOTIDE SEQUENCE [LARGE SCALE GENOMIC DNA]</scope>
    <source>
        <strain evidence="2 3">S33</strain>
    </source>
</reference>
<sequence>MKKTYNQVYQFKITLKRVRPPIWRRIQVPETYTFWDLHVAIQDAMDWSDYHLHQFELVNPSTGIEMEIGIPEDEFESVFGRETLPGWKQKIAKWFSMENRLANYIYDFGDDWEHTVKLEKILPRENGVNYPICVGGKRACPPEDCGGVWGYEDLLEIIKNPNHEEHEEMMEWLGGEFDPEHFDVEDVSFDDPDKRRKFAFG</sequence>
<dbReference type="Pfam" id="PF07929">
    <property type="entry name" value="PRiA4_ORF3"/>
    <property type="match status" value="1"/>
</dbReference>